<sequence length="132" mass="14627">MFGFLINCHFTRLAGCAGSLVQSVFNSSRRVHSHSGERNIRMGSPLNGDRREEAPYSTAKGSPGVQAHGSMGSKFMLRFVGEYEEQTMRVIAKNEKLSGRIEECEKLLAQRELLGTSVTYASVAGECYEWSD</sequence>
<name>A0A0M8ZQB9_9HYME</name>
<protein>
    <submittedName>
        <fullName evidence="2">Uncharacterized protein</fullName>
    </submittedName>
</protein>
<feature type="region of interest" description="Disordered" evidence="1">
    <location>
        <begin position="32"/>
        <end position="69"/>
    </location>
</feature>
<proteinExistence type="predicted"/>
<accession>A0A0M8ZQB9</accession>
<evidence type="ECO:0000313" key="2">
    <source>
        <dbReference type="EMBL" id="KOX67409.1"/>
    </source>
</evidence>
<reference evidence="2 3" key="1">
    <citation type="submission" date="2015-07" db="EMBL/GenBank/DDBJ databases">
        <title>The genome of Melipona quadrifasciata.</title>
        <authorList>
            <person name="Pan H."/>
            <person name="Kapheim K."/>
        </authorList>
    </citation>
    <scope>NUCLEOTIDE SEQUENCE [LARGE SCALE GENOMIC DNA]</scope>
    <source>
        <strain evidence="2">0111107301</strain>
        <tissue evidence="2">Whole body</tissue>
    </source>
</reference>
<dbReference type="AlphaFoldDB" id="A0A0M8ZQB9"/>
<evidence type="ECO:0000313" key="3">
    <source>
        <dbReference type="Proteomes" id="UP000053105"/>
    </source>
</evidence>
<evidence type="ECO:0000256" key="1">
    <source>
        <dbReference type="SAM" id="MobiDB-lite"/>
    </source>
</evidence>
<dbReference type="EMBL" id="KQ436170">
    <property type="protein sequence ID" value="KOX67409.1"/>
    <property type="molecule type" value="Genomic_DNA"/>
</dbReference>
<keyword evidence="3" id="KW-1185">Reference proteome</keyword>
<dbReference type="Proteomes" id="UP000053105">
    <property type="component" value="Unassembled WGS sequence"/>
</dbReference>
<organism evidence="2 3">
    <name type="scientific">Melipona quadrifasciata</name>
    <dbReference type="NCBI Taxonomy" id="166423"/>
    <lineage>
        <taxon>Eukaryota</taxon>
        <taxon>Metazoa</taxon>
        <taxon>Ecdysozoa</taxon>
        <taxon>Arthropoda</taxon>
        <taxon>Hexapoda</taxon>
        <taxon>Insecta</taxon>
        <taxon>Pterygota</taxon>
        <taxon>Neoptera</taxon>
        <taxon>Endopterygota</taxon>
        <taxon>Hymenoptera</taxon>
        <taxon>Apocrita</taxon>
        <taxon>Aculeata</taxon>
        <taxon>Apoidea</taxon>
        <taxon>Anthophila</taxon>
        <taxon>Apidae</taxon>
        <taxon>Melipona</taxon>
    </lineage>
</organism>
<dbReference type="OrthoDB" id="7699032at2759"/>
<gene>
    <name evidence="2" type="ORF">WN51_10981</name>
</gene>